<feature type="transmembrane region" description="Helical" evidence="1">
    <location>
        <begin position="30"/>
        <end position="50"/>
    </location>
</feature>
<keyword evidence="1" id="KW-0472">Membrane</keyword>
<organism evidence="2 3">
    <name type="scientific">Micromonospora parva</name>
    <dbReference type="NCBI Taxonomy" id="1464048"/>
    <lineage>
        <taxon>Bacteria</taxon>
        <taxon>Bacillati</taxon>
        <taxon>Actinomycetota</taxon>
        <taxon>Actinomycetes</taxon>
        <taxon>Micromonosporales</taxon>
        <taxon>Micromonosporaceae</taxon>
        <taxon>Micromonospora</taxon>
    </lineage>
</organism>
<dbReference type="Proteomes" id="UP001602287">
    <property type="component" value="Unassembled WGS sequence"/>
</dbReference>
<feature type="transmembrane region" description="Helical" evidence="1">
    <location>
        <begin position="62"/>
        <end position="83"/>
    </location>
</feature>
<gene>
    <name evidence="2" type="ORF">ACFY3B_05875</name>
</gene>
<sequence length="91" mass="8940">MSIAGLVTALLVGVASGLFGRLVIPGRREAPIWLTVSVGVVAALAGTILARLAGVDTGTLTLLTLVIQVGLAGSGVVLVVATAKPQPSDAP</sequence>
<reference evidence="2 3" key="1">
    <citation type="submission" date="2024-10" db="EMBL/GenBank/DDBJ databases">
        <title>The Natural Products Discovery Center: Release of the First 8490 Sequenced Strains for Exploring Actinobacteria Biosynthetic Diversity.</title>
        <authorList>
            <person name="Kalkreuter E."/>
            <person name="Kautsar S.A."/>
            <person name="Yang D."/>
            <person name="Bader C.D."/>
            <person name="Teijaro C.N."/>
            <person name="Fluegel L."/>
            <person name="Davis C.M."/>
            <person name="Simpson J.R."/>
            <person name="Lauterbach L."/>
            <person name="Steele A.D."/>
            <person name="Gui C."/>
            <person name="Meng S."/>
            <person name="Li G."/>
            <person name="Viehrig K."/>
            <person name="Ye F."/>
            <person name="Su P."/>
            <person name="Kiefer A.F."/>
            <person name="Nichols A."/>
            <person name="Cepeda A.J."/>
            <person name="Yan W."/>
            <person name="Fan B."/>
            <person name="Jiang Y."/>
            <person name="Adhikari A."/>
            <person name="Zheng C.-J."/>
            <person name="Schuster L."/>
            <person name="Cowan T.M."/>
            <person name="Smanski M.J."/>
            <person name="Chevrette M.G."/>
            <person name="De Carvalho L.P.S."/>
            <person name="Shen B."/>
        </authorList>
    </citation>
    <scope>NUCLEOTIDE SEQUENCE [LARGE SCALE GENOMIC DNA]</scope>
    <source>
        <strain evidence="2 3">NPDC000140</strain>
    </source>
</reference>
<name>A0ABW6VNA3_9ACTN</name>
<evidence type="ECO:0000313" key="2">
    <source>
        <dbReference type="EMBL" id="MFF5199118.1"/>
    </source>
</evidence>
<comment type="caution">
    <text evidence="2">The sequence shown here is derived from an EMBL/GenBank/DDBJ whole genome shotgun (WGS) entry which is preliminary data.</text>
</comment>
<accession>A0ABW6VNA3</accession>
<dbReference type="EMBL" id="JBIAZM010000002">
    <property type="protein sequence ID" value="MFF5199118.1"/>
    <property type="molecule type" value="Genomic_DNA"/>
</dbReference>
<keyword evidence="1" id="KW-1133">Transmembrane helix</keyword>
<protein>
    <submittedName>
        <fullName evidence="2">GlsB/YeaQ/YmgE family stress response membrane protein</fullName>
    </submittedName>
</protein>
<dbReference type="RefSeq" id="WP_210858114.1">
    <property type="nucleotide sequence ID" value="NZ_JBEXXF010000008.1"/>
</dbReference>
<evidence type="ECO:0000313" key="3">
    <source>
        <dbReference type="Proteomes" id="UP001602287"/>
    </source>
</evidence>
<keyword evidence="3" id="KW-1185">Reference proteome</keyword>
<keyword evidence="1" id="KW-0812">Transmembrane</keyword>
<evidence type="ECO:0000256" key="1">
    <source>
        <dbReference type="SAM" id="Phobius"/>
    </source>
</evidence>
<proteinExistence type="predicted"/>